<dbReference type="RefSeq" id="WP_145048472.1">
    <property type="nucleotide sequence ID" value="NZ_CP036433.1"/>
</dbReference>
<evidence type="ECO:0000256" key="1">
    <source>
        <dbReference type="SAM" id="SignalP"/>
    </source>
</evidence>
<reference evidence="2 3" key="1">
    <citation type="submission" date="2019-02" db="EMBL/GenBank/DDBJ databases">
        <title>Deep-cultivation of Planctomycetes and their phenomic and genomic characterization uncovers novel biology.</title>
        <authorList>
            <person name="Wiegand S."/>
            <person name="Jogler M."/>
            <person name="Boedeker C."/>
            <person name="Pinto D."/>
            <person name="Vollmers J."/>
            <person name="Rivas-Marin E."/>
            <person name="Kohn T."/>
            <person name="Peeters S.H."/>
            <person name="Heuer A."/>
            <person name="Rast P."/>
            <person name="Oberbeckmann S."/>
            <person name="Bunk B."/>
            <person name="Jeske O."/>
            <person name="Meyerdierks A."/>
            <person name="Storesund J.E."/>
            <person name="Kallscheuer N."/>
            <person name="Luecker S."/>
            <person name="Lage O.M."/>
            <person name="Pohl T."/>
            <person name="Merkel B.J."/>
            <person name="Hornburger P."/>
            <person name="Mueller R.-W."/>
            <person name="Bruemmer F."/>
            <person name="Labrenz M."/>
            <person name="Spormann A.M."/>
            <person name="Op den Camp H."/>
            <person name="Overmann J."/>
            <person name="Amann R."/>
            <person name="Jetten M.S.M."/>
            <person name="Mascher T."/>
            <person name="Medema M.H."/>
            <person name="Devos D.P."/>
            <person name="Kaster A.-K."/>
            <person name="Ovreas L."/>
            <person name="Rohde M."/>
            <person name="Galperin M.Y."/>
            <person name="Jogler C."/>
        </authorList>
    </citation>
    <scope>NUCLEOTIDE SEQUENCE [LARGE SCALE GENOMIC DNA]</scope>
    <source>
        <strain evidence="2 3">Pla85_3_4</strain>
    </source>
</reference>
<dbReference type="Proteomes" id="UP000317648">
    <property type="component" value="Chromosome"/>
</dbReference>
<dbReference type="EMBL" id="CP036433">
    <property type="protein sequence ID" value="QDU92484.1"/>
    <property type="molecule type" value="Genomic_DNA"/>
</dbReference>
<dbReference type="KEGG" id="lcre:Pla8534_02320"/>
<sequence precursor="true">MRVAVFAALLVGSLLAPLSVAAEDYPPGWLPIQLLDSQPTWAEVRKTTDRIQLYLPGKQPVRGVFVCFVFHSGDPRELADLWNFALVTVPHPFEYDLGNNDKRNGRYKLGHAQQDMGLLLRYLDHAAEKLGRHELATTPLVGWLGQNGSRLCADLYARAPERVLAWSDSFPQQLRSSPELTQAVPFAFAWEIPKSDLRSGKRSWRTDDLPADDLSCRASTYGFDHGIYSKYNFFMAYLDRCIRLRLPEPMPPPGEPVRLRPVQREAGWLGDFDPIGEWNPILPAAESQAGQLAYPCWLPDAYAAWMWRSYHSAQPDLKLTSPVIEYRKKDGKWGGPDCGLGYGGFLAAGEPLTFAAQLTGEYDRIEFHDGDQIVGEATAEPWQVEGVQLPPGLHALFVVGVRSNGERTASRPAFAIVKERE</sequence>
<keyword evidence="1" id="KW-0732">Signal</keyword>
<gene>
    <name evidence="2" type="ORF">Pla8534_02320</name>
</gene>
<evidence type="ECO:0000313" key="3">
    <source>
        <dbReference type="Proteomes" id="UP000317648"/>
    </source>
</evidence>
<dbReference type="AlphaFoldDB" id="A0A518DKX8"/>
<evidence type="ECO:0008006" key="4">
    <source>
        <dbReference type="Google" id="ProtNLM"/>
    </source>
</evidence>
<dbReference type="OrthoDB" id="9819662at2"/>
<accession>A0A518DKX8</accession>
<dbReference type="InterPro" id="IPR013783">
    <property type="entry name" value="Ig-like_fold"/>
</dbReference>
<feature type="chain" id="PRO_5021749265" description="Alpha/beta hydrolase family protein" evidence="1">
    <location>
        <begin position="23"/>
        <end position="421"/>
    </location>
</feature>
<protein>
    <recommendedName>
        <fullName evidence="4">Alpha/beta hydrolase family protein</fullName>
    </recommendedName>
</protein>
<feature type="signal peptide" evidence="1">
    <location>
        <begin position="1"/>
        <end position="22"/>
    </location>
</feature>
<dbReference type="Gene3D" id="2.60.40.10">
    <property type="entry name" value="Immunoglobulins"/>
    <property type="match status" value="1"/>
</dbReference>
<evidence type="ECO:0000313" key="2">
    <source>
        <dbReference type="EMBL" id="QDU92484.1"/>
    </source>
</evidence>
<name>A0A518DKX8_9BACT</name>
<proteinExistence type="predicted"/>
<organism evidence="2 3">
    <name type="scientific">Lignipirellula cremea</name>
    <dbReference type="NCBI Taxonomy" id="2528010"/>
    <lineage>
        <taxon>Bacteria</taxon>
        <taxon>Pseudomonadati</taxon>
        <taxon>Planctomycetota</taxon>
        <taxon>Planctomycetia</taxon>
        <taxon>Pirellulales</taxon>
        <taxon>Pirellulaceae</taxon>
        <taxon>Lignipirellula</taxon>
    </lineage>
</organism>
<keyword evidence="3" id="KW-1185">Reference proteome</keyword>